<evidence type="ECO:0000313" key="3">
    <source>
        <dbReference type="Proteomes" id="UP000646827"/>
    </source>
</evidence>
<dbReference type="Proteomes" id="UP000646827">
    <property type="component" value="Unassembled WGS sequence"/>
</dbReference>
<keyword evidence="3" id="KW-1185">Reference proteome</keyword>
<feature type="region of interest" description="Disordered" evidence="1">
    <location>
        <begin position="62"/>
        <end position="83"/>
    </location>
</feature>
<organism evidence="2 3">
    <name type="scientific">Circinella minor</name>
    <dbReference type="NCBI Taxonomy" id="1195481"/>
    <lineage>
        <taxon>Eukaryota</taxon>
        <taxon>Fungi</taxon>
        <taxon>Fungi incertae sedis</taxon>
        <taxon>Mucoromycota</taxon>
        <taxon>Mucoromycotina</taxon>
        <taxon>Mucoromycetes</taxon>
        <taxon>Mucorales</taxon>
        <taxon>Lichtheimiaceae</taxon>
        <taxon>Circinella</taxon>
    </lineage>
</organism>
<proteinExistence type="predicted"/>
<sequence>MDNDYVSSPEKRGPGRPSGSKNKPKCKRLPAGQITIKDIVTNPSVLSQIRNKANLVAEIEEDEGHETNNGTIKEVEEDEAIPNTMKSIENELKSYNERNNG</sequence>
<reference evidence="2 3" key="1">
    <citation type="submission" date="2020-12" db="EMBL/GenBank/DDBJ databases">
        <title>Metabolic potential, ecology and presence of endohyphal bacteria is reflected in genomic diversity of Mucoromycotina.</title>
        <authorList>
            <person name="Muszewska A."/>
            <person name="Okrasinska A."/>
            <person name="Steczkiewicz K."/>
            <person name="Drgas O."/>
            <person name="Orlowska M."/>
            <person name="Perlinska-Lenart U."/>
            <person name="Aleksandrzak-Piekarczyk T."/>
            <person name="Szatraj K."/>
            <person name="Zielenkiewicz U."/>
            <person name="Pilsyk S."/>
            <person name="Malc E."/>
            <person name="Mieczkowski P."/>
            <person name="Kruszewska J.S."/>
            <person name="Biernat P."/>
            <person name="Pawlowska J."/>
        </authorList>
    </citation>
    <scope>NUCLEOTIDE SEQUENCE [LARGE SCALE GENOMIC DNA]</scope>
    <source>
        <strain evidence="2 3">CBS 142.35</strain>
    </source>
</reference>
<protein>
    <submittedName>
        <fullName evidence="2">Uncharacterized protein</fullName>
    </submittedName>
</protein>
<dbReference type="AlphaFoldDB" id="A0A8H7SFF7"/>
<dbReference type="EMBL" id="JAEPRB010000006">
    <property type="protein sequence ID" value="KAG2227565.1"/>
    <property type="molecule type" value="Genomic_DNA"/>
</dbReference>
<name>A0A8H7SFF7_9FUNG</name>
<dbReference type="OrthoDB" id="2299504at2759"/>
<evidence type="ECO:0000256" key="1">
    <source>
        <dbReference type="SAM" id="MobiDB-lite"/>
    </source>
</evidence>
<evidence type="ECO:0000313" key="2">
    <source>
        <dbReference type="EMBL" id="KAG2227565.1"/>
    </source>
</evidence>
<gene>
    <name evidence="2" type="ORF">INT45_002250</name>
</gene>
<comment type="caution">
    <text evidence="2">The sequence shown here is derived from an EMBL/GenBank/DDBJ whole genome shotgun (WGS) entry which is preliminary data.</text>
</comment>
<feature type="region of interest" description="Disordered" evidence="1">
    <location>
        <begin position="1"/>
        <end position="30"/>
    </location>
</feature>
<accession>A0A8H7SFF7</accession>